<dbReference type="GO" id="GO:0005524">
    <property type="term" value="F:ATP binding"/>
    <property type="evidence" value="ECO:0007669"/>
    <property type="project" value="UniProtKB-KW"/>
</dbReference>
<dbReference type="CDD" id="cd03219">
    <property type="entry name" value="ABC_Mj1267_LivG_branched"/>
    <property type="match status" value="1"/>
</dbReference>
<dbReference type="RefSeq" id="WP_066747614.1">
    <property type="nucleotide sequence ID" value="NZ_CALCLR010000125.1"/>
</dbReference>
<dbReference type="SUPFAM" id="SSF52540">
    <property type="entry name" value="P-loop containing nucleoside triphosphate hydrolases"/>
    <property type="match status" value="1"/>
</dbReference>
<keyword evidence="1" id="KW-0813">Transport</keyword>
<dbReference type="Pfam" id="PF00005">
    <property type="entry name" value="ABC_tran"/>
    <property type="match status" value="1"/>
</dbReference>
<dbReference type="InterPro" id="IPR051120">
    <property type="entry name" value="ABC_AA/LPS_Transport"/>
</dbReference>
<dbReference type="AlphaFoldDB" id="A0A1B2I7Z0"/>
<dbReference type="PROSITE" id="PS50893">
    <property type="entry name" value="ABC_TRANSPORTER_2"/>
    <property type="match status" value="1"/>
</dbReference>
<dbReference type="STRING" id="1197717.BED41_13925"/>
<dbReference type="InterPro" id="IPR003439">
    <property type="entry name" value="ABC_transporter-like_ATP-bd"/>
</dbReference>
<dbReference type="GeneID" id="83058945"/>
<evidence type="ECO:0000256" key="1">
    <source>
        <dbReference type="ARBA" id="ARBA00022448"/>
    </source>
</evidence>
<protein>
    <submittedName>
        <fullName evidence="4">High-affinity branched-chain amino acid ABC transporter ATP-binding protein LivG</fullName>
    </submittedName>
</protein>
<dbReference type="SMART" id="SM00382">
    <property type="entry name" value="AAA"/>
    <property type="match status" value="1"/>
</dbReference>
<keyword evidence="2" id="KW-0547">Nucleotide-binding</keyword>
<dbReference type="Proteomes" id="UP000093044">
    <property type="component" value="Chromosome"/>
</dbReference>
<dbReference type="EMBL" id="CP016757">
    <property type="protein sequence ID" value="ANZ46098.1"/>
    <property type="molecule type" value="Genomic_DNA"/>
</dbReference>
<gene>
    <name evidence="4" type="primary">livG</name>
    <name evidence="4" type="ORF">BED41_13925</name>
</gene>
<sequence>MTSQTPILDVSHMSIAFGGLRALEDVSVQVNENEFVGLIGPNGAGKTTFFNSITGYIRPSEGKILFNGENLVRKPPSKIANYGISRTFQNIRLFPKMTVLDNVSIPMHSTPKYSVWAAMLGLPSVKRVQIDTEKRALEFLSIMGLVEHKDRQAGTLPYGLQRRLEIARALAASPKLLLLDEPAAGMNNDECNELIELLRGIYKTFNLTVVMIEHHIDIVMKLCSRIYVLNLGKVLAEGTPKQIQTDPQVIKAYLGERRRKA</sequence>
<dbReference type="KEGG" id="cpor:BED41_13925"/>
<dbReference type="InterPro" id="IPR027417">
    <property type="entry name" value="P-loop_NTPase"/>
</dbReference>
<evidence type="ECO:0000313" key="4">
    <source>
        <dbReference type="EMBL" id="ANZ46098.1"/>
    </source>
</evidence>
<dbReference type="GO" id="GO:0005886">
    <property type="term" value="C:plasma membrane"/>
    <property type="evidence" value="ECO:0007669"/>
    <property type="project" value="TreeGrafter"/>
</dbReference>
<dbReference type="GO" id="GO:0016887">
    <property type="term" value="F:ATP hydrolysis activity"/>
    <property type="evidence" value="ECO:0007669"/>
    <property type="project" value="InterPro"/>
</dbReference>
<dbReference type="InterPro" id="IPR032823">
    <property type="entry name" value="BCA_ABC_TP_C"/>
</dbReference>
<dbReference type="PANTHER" id="PTHR45772">
    <property type="entry name" value="CONSERVED COMPONENT OF ABC TRANSPORTER FOR NATURAL AMINO ACIDS-RELATED"/>
    <property type="match status" value="1"/>
</dbReference>
<organism evidence="4 5">
    <name type="scientific">Cloacibacillus porcorum</name>
    <dbReference type="NCBI Taxonomy" id="1197717"/>
    <lineage>
        <taxon>Bacteria</taxon>
        <taxon>Thermotogati</taxon>
        <taxon>Synergistota</taxon>
        <taxon>Synergistia</taxon>
        <taxon>Synergistales</taxon>
        <taxon>Synergistaceae</taxon>
        <taxon>Cloacibacillus</taxon>
    </lineage>
</organism>
<evidence type="ECO:0000256" key="3">
    <source>
        <dbReference type="ARBA" id="ARBA00022840"/>
    </source>
</evidence>
<dbReference type="Pfam" id="PF12399">
    <property type="entry name" value="BCA_ABC_TP_C"/>
    <property type="match status" value="1"/>
</dbReference>
<dbReference type="InterPro" id="IPR003593">
    <property type="entry name" value="AAA+_ATPase"/>
</dbReference>
<proteinExistence type="predicted"/>
<dbReference type="Gene3D" id="3.40.50.300">
    <property type="entry name" value="P-loop containing nucleotide triphosphate hydrolases"/>
    <property type="match status" value="1"/>
</dbReference>
<keyword evidence="5" id="KW-1185">Reference proteome</keyword>
<evidence type="ECO:0000256" key="2">
    <source>
        <dbReference type="ARBA" id="ARBA00022741"/>
    </source>
</evidence>
<reference evidence="4" key="1">
    <citation type="submission" date="2016-08" db="EMBL/GenBank/DDBJ databases">
        <title>Complete genome of Cloacibacillus porcorum.</title>
        <authorList>
            <person name="Looft T."/>
            <person name="Bayles D.O."/>
            <person name="Alt D.P."/>
        </authorList>
    </citation>
    <scope>NUCLEOTIDE SEQUENCE [LARGE SCALE GENOMIC DNA]</scope>
    <source>
        <strain evidence="4">CL-84</strain>
    </source>
</reference>
<name>A0A1B2I7Z0_9BACT</name>
<evidence type="ECO:0000313" key="5">
    <source>
        <dbReference type="Proteomes" id="UP000093044"/>
    </source>
</evidence>
<dbReference type="PANTHER" id="PTHR45772:SF9">
    <property type="entry name" value="CONSERVED COMPONENT OF ABC TRANSPORTER FOR NATURAL AMINO ACIDS"/>
    <property type="match status" value="1"/>
</dbReference>
<accession>A0A1B2I7Z0</accession>
<dbReference type="FunFam" id="3.40.50.300:FF:000421">
    <property type="entry name" value="Branched-chain amino acid ABC transporter ATP-binding protein"/>
    <property type="match status" value="1"/>
</dbReference>
<dbReference type="OrthoDB" id="9805514at2"/>
<keyword evidence="3 4" id="KW-0067">ATP-binding</keyword>